<sequence>MSTGTKPWAWVQVWEPGHEYRWGPVQVRVTGHEYVVLSLGMVYMPGREKLVWVQVPGYELEHRLGVTQHEYGHRHDSRTFIPKCRFQVAPPSPHLWAPCPLRQSWHNH</sequence>
<comment type="caution">
    <text evidence="1">The sequence shown here is derived from an EMBL/GenBank/DDBJ whole genome shotgun (WGS) entry which is preliminary data.</text>
</comment>
<dbReference type="EMBL" id="JAIZAY010000022">
    <property type="protein sequence ID" value="KAJ8020211.1"/>
    <property type="molecule type" value="Genomic_DNA"/>
</dbReference>
<accession>A0A9Q1BA22</accession>
<protein>
    <submittedName>
        <fullName evidence="1">Uncharacterized protein</fullName>
    </submittedName>
</protein>
<dbReference type="AlphaFoldDB" id="A0A9Q1BA22"/>
<name>A0A9Q1BA22_HOLLE</name>
<evidence type="ECO:0000313" key="1">
    <source>
        <dbReference type="EMBL" id="KAJ8020211.1"/>
    </source>
</evidence>
<proteinExistence type="predicted"/>
<gene>
    <name evidence="1" type="ORF">HOLleu_39738</name>
</gene>
<dbReference type="Proteomes" id="UP001152320">
    <property type="component" value="Chromosome 22"/>
</dbReference>
<evidence type="ECO:0000313" key="2">
    <source>
        <dbReference type="Proteomes" id="UP001152320"/>
    </source>
</evidence>
<keyword evidence="2" id="KW-1185">Reference proteome</keyword>
<organism evidence="1 2">
    <name type="scientific">Holothuria leucospilota</name>
    <name type="common">Black long sea cucumber</name>
    <name type="synonym">Mertensiothuria leucospilota</name>
    <dbReference type="NCBI Taxonomy" id="206669"/>
    <lineage>
        <taxon>Eukaryota</taxon>
        <taxon>Metazoa</taxon>
        <taxon>Echinodermata</taxon>
        <taxon>Eleutherozoa</taxon>
        <taxon>Echinozoa</taxon>
        <taxon>Holothuroidea</taxon>
        <taxon>Aspidochirotacea</taxon>
        <taxon>Aspidochirotida</taxon>
        <taxon>Holothuriidae</taxon>
        <taxon>Holothuria</taxon>
    </lineage>
</organism>
<reference evidence="1" key="1">
    <citation type="submission" date="2021-10" db="EMBL/GenBank/DDBJ databases">
        <title>Tropical sea cucumber genome reveals ecological adaptation and Cuvierian tubules defense mechanism.</title>
        <authorList>
            <person name="Chen T."/>
        </authorList>
    </citation>
    <scope>NUCLEOTIDE SEQUENCE</scope>
    <source>
        <strain evidence="1">Nanhai2018</strain>
        <tissue evidence="1">Muscle</tissue>
    </source>
</reference>